<organism evidence="2 3">
    <name type="scientific">Pseudotabrizicola algicola</name>
    <dbReference type="NCBI Taxonomy" id="2709381"/>
    <lineage>
        <taxon>Bacteria</taxon>
        <taxon>Pseudomonadati</taxon>
        <taxon>Pseudomonadota</taxon>
        <taxon>Alphaproteobacteria</taxon>
        <taxon>Rhodobacterales</taxon>
        <taxon>Paracoccaceae</taxon>
        <taxon>Pseudotabrizicola</taxon>
    </lineage>
</organism>
<keyword evidence="1" id="KW-0812">Transmembrane</keyword>
<keyword evidence="1" id="KW-0472">Membrane</keyword>
<keyword evidence="1" id="KW-1133">Transmembrane helix</keyword>
<comment type="caution">
    <text evidence="2">The sequence shown here is derived from an EMBL/GenBank/DDBJ whole genome shotgun (WGS) entry which is preliminary data.</text>
</comment>
<feature type="transmembrane region" description="Helical" evidence="1">
    <location>
        <begin position="24"/>
        <end position="45"/>
    </location>
</feature>
<accession>A0A6B3RRS9</accession>
<dbReference type="EMBL" id="JAAIKE010000001">
    <property type="protein sequence ID" value="NEX45762.1"/>
    <property type="molecule type" value="Genomic_DNA"/>
</dbReference>
<dbReference type="RefSeq" id="WP_164609725.1">
    <property type="nucleotide sequence ID" value="NZ_JAAIKE010000001.1"/>
</dbReference>
<name>A0A6B3RRS9_9RHOB</name>
<sequence length="180" mass="19224">MTNLPPANPPANPPARPMGRGLKILLAVSLAINLAVAGTVAGVMLRFHDGARPGPASVRELNFGPFTEALTRDQRRALLRGFAERGPGLREMRAQMRGDFDAVLAALRATPFDPAAFRSAVEGQSNRIAARAEAGRDSLVSLVLQMSDAERAAFVARLETTLARQGDKDGRRRSGDDPGQ</sequence>
<evidence type="ECO:0000313" key="2">
    <source>
        <dbReference type="EMBL" id="NEX45762.1"/>
    </source>
</evidence>
<reference evidence="2 3" key="1">
    <citation type="submission" date="2020-02" db="EMBL/GenBank/DDBJ databases">
        <title>Rhodobacter algicola sp. nov., isolated from microalga culture.</title>
        <authorList>
            <person name="Park C.-Y."/>
        </authorList>
    </citation>
    <scope>NUCLEOTIDE SEQUENCE [LARGE SCALE GENOMIC DNA]</scope>
    <source>
        <strain evidence="2 3">ETT8</strain>
    </source>
</reference>
<dbReference type="InterPro" id="IPR025961">
    <property type="entry name" value="Metal_resist"/>
</dbReference>
<dbReference type="Proteomes" id="UP000481421">
    <property type="component" value="Unassembled WGS sequence"/>
</dbReference>
<dbReference type="AlphaFoldDB" id="A0A6B3RRS9"/>
<protein>
    <submittedName>
        <fullName evidence="2">Periplasmic heavy metal sensor</fullName>
    </submittedName>
</protein>
<evidence type="ECO:0000256" key="1">
    <source>
        <dbReference type="SAM" id="Phobius"/>
    </source>
</evidence>
<keyword evidence="3" id="KW-1185">Reference proteome</keyword>
<evidence type="ECO:0000313" key="3">
    <source>
        <dbReference type="Proteomes" id="UP000481421"/>
    </source>
</evidence>
<proteinExistence type="predicted"/>
<gene>
    <name evidence="2" type="ORF">G3572_06060</name>
</gene>
<dbReference type="Pfam" id="PF13801">
    <property type="entry name" value="Metal_resist"/>
    <property type="match status" value="1"/>
</dbReference>